<dbReference type="InterPro" id="IPR046281">
    <property type="entry name" value="DUF6318"/>
</dbReference>
<dbReference type="AlphaFoldDB" id="A0A3A5M6I7"/>
<dbReference type="OrthoDB" id="3748111at2"/>
<protein>
    <recommendedName>
        <fullName evidence="1">DUF6318 domain-containing protein</fullName>
    </recommendedName>
</protein>
<feature type="domain" description="DUF6318" evidence="1">
    <location>
        <begin position="2"/>
        <end position="133"/>
    </location>
</feature>
<proteinExistence type="predicted"/>
<keyword evidence="3" id="KW-1185">Reference proteome</keyword>
<dbReference type="EMBL" id="QZVT01000002">
    <property type="protein sequence ID" value="RJT82124.1"/>
    <property type="molecule type" value="Genomic_DNA"/>
</dbReference>
<organism evidence="2 3">
    <name type="scientific">Arthrobacter cheniae</name>
    <dbReference type="NCBI Taxonomy" id="1258888"/>
    <lineage>
        <taxon>Bacteria</taxon>
        <taxon>Bacillati</taxon>
        <taxon>Actinomycetota</taxon>
        <taxon>Actinomycetes</taxon>
        <taxon>Micrococcales</taxon>
        <taxon>Micrococcaceae</taxon>
        <taxon>Arthrobacter</taxon>
    </lineage>
</organism>
<dbReference type="Proteomes" id="UP000272560">
    <property type="component" value="Unassembled WGS sequence"/>
</dbReference>
<reference evidence="2 3" key="1">
    <citation type="submission" date="2018-09" db="EMBL/GenBank/DDBJ databases">
        <title>Novel species of Arthrobacter.</title>
        <authorList>
            <person name="Liu Q."/>
            <person name="Xin Y.-H."/>
        </authorList>
    </citation>
    <scope>NUCLEOTIDE SEQUENCE [LARGE SCALE GENOMIC DNA]</scope>
    <source>
        <strain evidence="2 3">Hz2</strain>
    </source>
</reference>
<gene>
    <name evidence="2" type="ORF">D6T63_05175</name>
</gene>
<name>A0A3A5M6I7_9MICC</name>
<comment type="caution">
    <text evidence="2">The sequence shown here is derived from an EMBL/GenBank/DDBJ whole genome shotgun (WGS) entry which is preliminary data.</text>
</comment>
<accession>A0A3A5M6I7</accession>
<evidence type="ECO:0000259" key="1">
    <source>
        <dbReference type="Pfam" id="PF19843"/>
    </source>
</evidence>
<sequence>MKPALADENSAEGLEAFTKYWFELFSYGYETNDWVPFEAVTDPRCEACANVTTAVKEIYSENGWVSGADSEVGDFVTDFRVNTQGSIGSNVEVGQGESTIYLKGGQIAEQVAKGPPAFKAIFSAHLEGRWVMLDFGAPEGTE</sequence>
<dbReference type="RefSeq" id="WP_120147942.1">
    <property type="nucleotide sequence ID" value="NZ_QZVT01000002.1"/>
</dbReference>
<dbReference type="Pfam" id="PF19843">
    <property type="entry name" value="DUF6318"/>
    <property type="match status" value="1"/>
</dbReference>
<evidence type="ECO:0000313" key="3">
    <source>
        <dbReference type="Proteomes" id="UP000272560"/>
    </source>
</evidence>
<evidence type="ECO:0000313" key="2">
    <source>
        <dbReference type="EMBL" id="RJT82124.1"/>
    </source>
</evidence>